<dbReference type="EMBL" id="JAAAMJ010000001">
    <property type="protein sequence ID" value="NDV85411.1"/>
    <property type="molecule type" value="Genomic_DNA"/>
</dbReference>
<evidence type="ECO:0000256" key="7">
    <source>
        <dbReference type="SAM" id="Phobius"/>
    </source>
</evidence>
<evidence type="ECO:0000256" key="6">
    <source>
        <dbReference type="SAM" id="MobiDB-lite"/>
    </source>
</evidence>
<protein>
    <submittedName>
        <fullName evidence="9">EamA family transporter</fullName>
    </submittedName>
</protein>
<dbReference type="PANTHER" id="PTHR22911:SF6">
    <property type="entry name" value="SOLUTE CARRIER FAMILY 35 MEMBER G1"/>
    <property type="match status" value="1"/>
</dbReference>
<gene>
    <name evidence="9" type="ORF">GTW51_01710</name>
</gene>
<feature type="transmembrane region" description="Helical" evidence="7">
    <location>
        <begin position="262"/>
        <end position="281"/>
    </location>
</feature>
<dbReference type="Proteomes" id="UP000476332">
    <property type="component" value="Unassembled WGS sequence"/>
</dbReference>
<reference evidence="9 10" key="1">
    <citation type="submission" date="2020-01" db="EMBL/GenBank/DDBJ databases">
        <title>Genomes of bacteria type strains.</title>
        <authorList>
            <person name="Chen J."/>
            <person name="Zhu S."/>
            <person name="Chen J."/>
        </authorList>
    </citation>
    <scope>NUCLEOTIDE SEQUENCE [LARGE SCALE GENOMIC DNA]</scope>
    <source>
        <strain evidence="9 10">KCTC 52919</strain>
    </source>
</reference>
<sequence length="341" mass="35586">MRRAGGRAEPGTAQERLPHRGGGRARRVRPPAHPVLQRLSAAREEFRLPIADESFGIWLRIGSTLAFAAMGVCIKALSGSVPLGQMVFFRSAVALLPLVLFLWWSGDFPRGLATRRPLGHVARSLLGACAMFTAFATISLLPLAEATLLSYLAPVMLALLGWALLGEGLGPRRIGGIVLGLCGGAAFCLPALSGNLADGALLGVLLGLATSFLTAGALIQVRRLTLAGERAGAIAFWFAIVSAVAGLATLPFGWVMPDVHQALLLFGAGLAGGIAHILMTLSFRHAEAAALAPFEYLSILWAAAAGGLFFAEVPNWAFLVAAPLVLAGSLVALPRRRGPPA</sequence>
<dbReference type="GO" id="GO:0016020">
    <property type="term" value="C:membrane"/>
    <property type="evidence" value="ECO:0007669"/>
    <property type="project" value="UniProtKB-SubCell"/>
</dbReference>
<evidence type="ECO:0000259" key="8">
    <source>
        <dbReference type="Pfam" id="PF00892"/>
    </source>
</evidence>
<feature type="transmembrane region" description="Helical" evidence="7">
    <location>
        <begin position="57"/>
        <end position="77"/>
    </location>
</feature>
<feature type="domain" description="EamA" evidence="8">
    <location>
        <begin position="55"/>
        <end position="183"/>
    </location>
</feature>
<organism evidence="9 10">
    <name type="scientific">Aurantimonas aggregata</name>
    <dbReference type="NCBI Taxonomy" id="2047720"/>
    <lineage>
        <taxon>Bacteria</taxon>
        <taxon>Pseudomonadati</taxon>
        <taxon>Pseudomonadota</taxon>
        <taxon>Alphaproteobacteria</taxon>
        <taxon>Hyphomicrobiales</taxon>
        <taxon>Aurantimonadaceae</taxon>
        <taxon>Aurantimonas</taxon>
    </lineage>
</organism>
<evidence type="ECO:0000256" key="2">
    <source>
        <dbReference type="ARBA" id="ARBA00009853"/>
    </source>
</evidence>
<accession>A0A6L9MCI6</accession>
<feature type="transmembrane region" description="Helical" evidence="7">
    <location>
        <begin position="288"/>
        <end position="310"/>
    </location>
</feature>
<evidence type="ECO:0000313" key="10">
    <source>
        <dbReference type="Proteomes" id="UP000476332"/>
    </source>
</evidence>
<dbReference type="InterPro" id="IPR037185">
    <property type="entry name" value="EmrE-like"/>
</dbReference>
<feature type="transmembrane region" description="Helical" evidence="7">
    <location>
        <begin position="231"/>
        <end position="256"/>
    </location>
</feature>
<dbReference type="InterPro" id="IPR000620">
    <property type="entry name" value="EamA_dom"/>
</dbReference>
<proteinExistence type="inferred from homology"/>
<keyword evidence="5 7" id="KW-0472">Membrane</keyword>
<feature type="transmembrane region" description="Helical" evidence="7">
    <location>
        <begin position="148"/>
        <end position="165"/>
    </location>
</feature>
<comment type="caution">
    <text evidence="9">The sequence shown here is derived from an EMBL/GenBank/DDBJ whole genome shotgun (WGS) entry which is preliminary data.</text>
</comment>
<evidence type="ECO:0000313" key="9">
    <source>
        <dbReference type="EMBL" id="NDV85411.1"/>
    </source>
</evidence>
<evidence type="ECO:0000256" key="3">
    <source>
        <dbReference type="ARBA" id="ARBA00022692"/>
    </source>
</evidence>
<feature type="transmembrane region" description="Helical" evidence="7">
    <location>
        <begin position="125"/>
        <end position="142"/>
    </location>
</feature>
<feature type="compositionally biased region" description="Basic residues" evidence="6">
    <location>
        <begin position="19"/>
        <end position="29"/>
    </location>
</feature>
<dbReference type="PANTHER" id="PTHR22911">
    <property type="entry name" value="ACYL-MALONYL CONDENSING ENZYME-RELATED"/>
    <property type="match status" value="1"/>
</dbReference>
<name>A0A6L9MCI6_9HYPH</name>
<feature type="transmembrane region" description="Helical" evidence="7">
    <location>
        <begin position="83"/>
        <end position="104"/>
    </location>
</feature>
<dbReference type="AlphaFoldDB" id="A0A6L9MCI6"/>
<evidence type="ECO:0000256" key="5">
    <source>
        <dbReference type="ARBA" id="ARBA00023136"/>
    </source>
</evidence>
<keyword evidence="10" id="KW-1185">Reference proteome</keyword>
<feature type="transmembrane region" description="Helical" evidence="7">
    <location>
        <begin position="199"/>
        <end position="219"/>
    </location>
</feature>
<keyword evidence="4 7" id="KW-1133">Transmembrane helix</keyword>
<keyword evidence="3 7" id="KW-0812">Transmembrane</keyword>
<dbReference type="SUPFAM" id="SSF103481">
    <property type="entry name" value="Multidrug resistance efflux transporter EmrE"/>
    <property type="match status" value="2"/>
</dbReference>
<dbReference type="Pfam" id="PF00892">
    <property type="entry name" value="EamA"/>
    <property type="match status" value="1"/>
</dbReference>
<evidence type="ECO:0000256" key="4">
    <source>
        <dbReference type="ARBA" id="ARBA00022989"/>
    </source>
</evidence>
<feature type="region of interest" description="Disordered" evidence="6">
    <location>
        <begin position="1"/>
        <end position="29"/>
    </location>
</feature>
<comment type="subcellular location">
    <subcellularLocation>
        <location evidence="1">Membrane</location>
        <topology evidence="1">Multi-pass membrane protein</topology>
    </subcellularLocation>
</comment>
<feature type="transmembrane region" description="Helical" evidence="7">
    <location>
        <begin position="174"/>
        <end position="193"/>
    </location>
</feature>
<comment type="similarity">
    <text evidence="2">Belongs to the drug/metabolite transporter (DMT) superfamily. 10 TMS drug/metabolite exporter (DME) (TC 2.A.7.3) family.</text>
</comment>
<evidence type="ECO:0000256" key="1">
    <source>
        <dbReference type="ARBA" id="ARBA00004141"/>
    </source>
</evidence>
<feature type="transmembrane region" description="Helical" evidence="7">
    <location>
        <begin position="316"/>
        <end position="333"/>
    </location>
</feature>